<dbReference type="PATRIC" id="fig|42234.21.peg.9108"/>
<sequence>MTALLPRPTAYSVAASVFSSGRYRAVIRARRPWLVWFPWYAGSSAMALVIVTETRNAGL</sequence>
<keyword evidence="1" id="KW-1133">Transmembrane helix</keyword>
<dbReference type="EMBL" id="JPPY01000259">
    <property type="protein sequence ID" value="KND23619.1"/>
    <property type="molecule type" value="Genomic_DNA"/>
</dbReference>
<evidence type="ECO:0000256" key="1">
    <source>
        <dbReference type="SAM" id="Phobius"/>
    </source>
</evidence>
<feature type="transmembrane region" description="Helical" evidence="1">
    <location>
        <begin position="33"/>
        <end position="51"/>
    </location>
</feature>
<dbReference type="Proteomes" id="UP000037151">
    <property type="component" value="Unassembled WGS sequence"/>
</dbReference>
<protein>
    <submittedName>
        <fullName evidence="2">Uncharacterized protein</fullName>
    </submittedName>
</protein>
<reference evidence="3" key="1">
    <citation type="submission" date="2014-07" db="EMBL/GenBank/DDBJ databases">
        <title>Genome sequencing of plant-pathogenic Streptomyces species.</title>
        <authorList>
            <person name="Harrison J."/>
            <person name="Sapp M."/>
            <person name="Thwaites R."/>
            <person name="Studholme D.J."/>
        </authorList>
    </citation>
    <scope>NUCLEOTIDE SEQUENCE [LARGE SCALE GENOMIC DNA]</scope>
    <source>
        <strain evidence="3">NCPPB 4445</strain>
    </source>
</reference>
<organism evidence="2 3">
    <name type="scientific">Streptomyces acidiscabies</name>
    <dbReference type="NCBI Taxonomy" id="42234"/>
    <lineage>
        <taxon>Bacteria</taxon>
        <taxon>Bacillati</taxon>
        <taxon>Actinomycetota</taxon>
        <taxon>Actinomycetes</taxon>
        <taxon>Kitasatosporales</taxon>
        <taxon>Streptomycetaceae</taxon>
        <taxon>Streptomyces</taxon>
    </lineage>
</organism>
<comment type="caution">
    <text evidence="2">The sequence shown here is derived from an EMBL/GenBank/DDBJ whole genome shotgun (WGS) entry which is preliminary data.</text>
</comment>
<name>A0A0L0JDU6_9ACTN</name>
<evidence type="ECO:0000313" key="3">
    <source>
        <dbReference type="Proteomes" id="UP000037151"/>
    </source>
</evidence>
<keyword evidence="1" id="KW-0472">Membrane</keyword>
<keyword evidence="1" id="KW-0812">Transmembrane</keyword>
<dbReference type="AlphaFoldDB" id="A0A0L0JDU6"/>
<proteinExistence type="predicted"/>
<gene>
    <name evidence="2" type="ORF">IQ63_44340</name>
</gene>
<evidence type="ECO:0000313" key="2">
    <source>
        <dbReference type="EMBL" id="KND23619.1"/>
    </source>
</evidence>
<accession>A0A0L0JDU6</accession>